<dbReference type="Pfam" id="PF10323">
    <property type="entry name" value="7TM_GPCR_Srv"/>
    <property type="match status" value="1"/>
</dbReference>
<keyword evidence="1" id="KW-1133">Transmembrane helix</keyword>
<organism evidence="2">
    <name type="scientific">Haemonchus placei</name>
    <name type="common">Barber's pole worm</name>
    <dbReference type="NCBI Taxonomy" id="6290"/>
    <lineage>
        <taxon>Eukaryota</taxon>
        <taxon>Metazoa</taxon>
        <taxon>Ecdysozoa</taxon>
        <taxon>Nematoda</taxon>
        <taxon>Chromadorea</taxon>
        <taxon>Rhabditida</taxon>
        <taxon>Rhabditina</taxon>
        <taxon>Rhabditomorpha</taxon>
        <taxon>Strongyloidea</taxon>
        <taxon>Trichostrongylidae</taxon>
        <taxon>Haemonchus</taxon>
    </lineage>
</organism>
<feature type="transmembrane region" description="Helical" evidence="1">
    <location>
        <begin position="20"/>
        <end position="44"/>
    </location>
</feature>
<dbReference type="PANTHER" id="PTHR24224:SF17">
    <property type="entry name" value="G-PROTEIN COUPLED RECEPTORS FAMILY 1 PROFILE DOMAIN-CONTAINING PROTEIN"/>
    <property type="match status" value="1"/>
</dbReference>
<protein>
    <submittedName>
        <fullName evidence="2">G_PROTEIN_RECEP_F1_2 domain-containing protein</fullName>
    </submittedName>
</protein>
<feature type="transmembrane region" description="Helical" evidence="1">
    <location>
        <begin position="56"/>
        <end position="78"/>
    </location>
</feature>
<dbReference type="PANTHER" id="PTHR24224">
    <property type="entry name" value="CARDIOACCELERATORY PEPTIDE RECEPTOR-RELATED"/>
    <property type="match status" value="1"/>
</dbReference>
<feature type="transmembrane region" description="Helical" evidence="1">
    <location>
        <begin position="98"/>
        <end position="120"/>
    </location>
</feature>
<sequence>LSFSGITSAKFWQIVMVLYWSQYVFIFTNIVSFPLYLLIMVVCVKEYKHNPAQKAFNLLVISQGVMDILLMASYFTFGTLRLSELVNGFFWTYKDYKIAMWCYNQTYVSSILRCFGVLVISFQRYISLCKTYQHLIPLDITYDAVDRTNTKTHCIVGRRSYLGYSTRLCNPHFYINITRAYFLNSFSHPSIF</sequence>
<evidence type="ECO:0000256" key="1">
    <source>
        <dbReference type="SAM" id="Phobius"/>
    </source>
</evidence>
<accession>A0A0N4VWH0</accession>
<dbReference type="WBParaSite" id="HPLM_0000164001-mRNA-1">
    <property type="protein sequence ID" value="HPLM_0000164001-mRNA-1"/>
    <property type="gene ID" value="HPLM_0000164001"/>
</dbReference>
<name>A0A0N4VWH0_HAEPC</name>
<dbReference type="GO" id="GO:0016020">
    <property type="term" value="C:membrane"/>
    <property type="evidence" value="ECO:0007669"/>
    <property type="project" value="TreeGrafter"/>
</dbReference>
<reference evidence="2" key="1">
    <citation type="submission" date="2017-02" db="UniProtKB">
        <authorList>
            <consortium name="WormBaseParasite"/>
        </authorList>
    </citation>
    <scope>IDENTIFICATION</scope>
</reference>
<dbReference type="Gene3D" id="1.20.1070.10">
    <property type="entry name" value="Rhodopsin 7-helix transmembrane proteins"/>
    <property type="match status" value="1"/>
</dbReference>
<proteinExistence type="predicted"/>
<keyword evidence="1" id="KW-0472">Membrane</keyword>
<keyword evidence="1" id="KW-0812">Transmembrane</keyword>
<dbReference type="InterPro" id="IPR052665">
    <property type="entry name" value="Neuropeptide-GPCR"/>
</dbReference>
<evidence type="ECO:0000313" key="2">
    <source>
        <dbReference type="WBParaSite" id="HPLM_0000164001-mRNA-1"/>
    </source>
</evidence>
<dbReference type="InterPro" id="IPR019426">
    <property type="entry name" value="7TM_GPCR_serpentine_rcpt_Srv"/>
</dbReference>
<dbReference type="AlphaFoldDB" id="A0A0N4VWH0"/>